<dbReference type="InterPro" id="IPR006059">
    <property type="entry name" value="SBP"/>
</dbReference>
<dbReference type="PANTHER" id="PTHR30061:SF50">
    <property type="entry name" value="MALTOSE_MALTODEXTRIN-BINDING PERIPLASMIC PROTEIN"/>
    <property type="match status" value="1"/>
</dbReference>
<gene>
    <name evidence="5" type="ORF">H8R91_08735</name>
</gene>
<feature type="chain" id="PRO_5046148224" evidence="4">
    <location>
        <begin position="20"/>
        <end position="429"/>
    </location>
</feature>
<dbReference type="SUPFAM" id="SSF53850">
    <property type="entry name" value="Periplasmic binding protein-like II"/>
    <property type="match status" value="1"/>
</dbReference>
<evidence type="ECO:0000256" key="2">
    <source>
        <dbReference type="ARBA" id="ARBA00022448"/>
    </source>
</evidence>
<evidence type="ECO:0000256" key="1">
    <source>
        <dbReference type="ARBA" id="ARBA00008520"/>
    </source>
</evidence>
<proteinExistence type="inferred from homology"/>
<protein>
    <submittedName>
        <fullName evidence="5">Extracellular solute-binding protein</fullName>
    </submittedName>
</protein>
<dbReference type="PROSITE" id="PS51257">
    <property type="entry name" value="PROKAR_LIPOPROTEIN"/>
    <property type="match status" value="1"/>
</dbReference>
<evidence type="ECO:0000256" key="4">
    <source>
        <dbReference type="SAM" id="SignalP"/>
    </source>
</evidence>
<dbReference type="Proteomes" id="UP000636755">
    <property type="component" value="Unassembled WGS sequence"/>
</dbReference>
<keyword evidence="3 4" id="KW-0732">Signal</keyword>
<reference evidence="5 6" key="1">
    <citation type="submission" date="2020-08" db="EMBL/GenBank/DDBJ databases">
        <title>Genome public.</title>
        <authorList>
            <person name="Liu C."/>
            <person name="Sun Q."/>
        </authorList>
    </citation>
    <scope>NUCLEOTIDE SEQUENCE [LARGE SCALE GENOMIC DNA]</scope>
    <source>
        <strain evidence="5 6">NSJ-71</strain>
    </source>
</reference>
<comment type="caution">
    <text evidence="5">The sequence shown here is derived from an EMBL/GenBank/DDBJ whole genome shotgun (WGS) entry which is preliminary data.</text>
</comment>
<dbReference type="EMBL" id="JACOPS010000004">
    <property type="protein sequence ID" value="MBC5728597.1"/>
    <property type="molecule type" value="Genomic_DNA"/>
</dbReference>
<keyword evidence="2" id="KW-0813">Transport</keyword>
<sequence>MKKIFAVLLASMMAATALVGCGGSGDSSTASKTESKGNGASATSNDFGDEDNISLKVWAPDKAVSTFEKECEAFKALYPDKKIDITVVAQTEKDAATNLLNDASAAADVFGFASDQLNKLQTAGVIAQAAYADDISKRDTAESVSAATLDGKIYAYPETGDNGYYLVYDKSVVSDEQAGRFEDVLEACKAGGKKFIMNAGDGYYACMFTFTGGLKTDGLEDDGITQKYTDYDEAEVVSTLQAFSKLIHDYKGTFQSLSTDAISSGFAQKSCGAGIDGSWNTVSNKEALGDNFGAAKLPTIDVNGEAKQIISMLGYKLVGVNASSKFPRSAQILANYLTGEECQRERATELGWGPSNQTVNGEEVVTGSAVLTAIAEQGKFAVPQVSIASTFWDPNANLGNKLIADETDPSNADFFKQLLTDTIANVRDE</sequence>
<organism evidence="5 6">
    <name type="scientific">Ruminococcus intestinalis</name>
    <dbReference type="NCBI Taxonomy" id="2763066"/>
    <lineage>
        <taxon>Bacteria</taxon>
        <taxon>Bacillati</taxon>
        <taxon>Bacillota</taxon>
        <taxon>Clostridia</taxon>
        <taxon>Eubacteriales</taxon>
        <taxon>Oscillospiraceae</taxon>
        <taxon>Ruminococcus</taxon>
    </lineage>
</organism>
<evidence type="ECO:0000256" key="3">
    <source>
        <dbReference type="ARBA" id="ARBA00022729"/>
    </source>
</evidence>
<dbReference type="Gene3D" id="3.40.190.10">
    <property type="entry name" value="Periplasmic binding protein-like II"/>
    <property type="match status" value="2"/>
</dbReference>
<name>A0ABR7HMB7_9FIRM</name>
<keyword evidence="6" id="KW-1185">Reference proteome</keyword>
<evidence type="ECO:0000313" key="6">
    <source>
        <dbReference type="Proteomes" id="UP000636755"/>
    </source>
</evidence>
<feature type="signal peptide" evidence="4">
    <location>
        <begin position="1"/>
        <end position="19"/>
    </location>
</feature>
<dbReference type="PANTHER" id="PTHR30061">
    <property type="entry name" value="MALTOSE-BINDING PERIPLASMIC PROTEIN"/>
    <property type="match status" value="1"/>
</dbReference>
<comment type="similarity">
    <text evidence="1">Belongs to the bacterial solute-binding protein 1 family.</text>
</comment>
<evidence type="ECO:0000313" key="5">
    <source>
        <dbReference type="EMBL" id="MBC5728597.1"/>
    </source>
</evidence>
<dbReference type="Pfam" id="PF13416">
    <property type="entry name" value="SBP_bac_8"/>
    <property type="match status" value="1"/>
</dbReference>
<accession>A0ABR7HMB7</accession>
<dbReference type="RefSeq" id="WP_186935705.1">
    <property type="nucleotide sequence ID" value="NZ_JACOPS010000004.1"/>
</dbReference>